<sequence>MQLRDIAHSRTGDKGNISNVSVIAYRAEDWPILVRQVTAERVRDHFGTMVRGEVLRYELPQIGALNFVMHDALGGGVTRSLALDPHGKCLSSLLLTLTIEPIHT</sequence>
<gene>
    <name evidence="2" type="ORF">COO92_06785</name>
</gene>
<accession>A0A2N3LAF7</accession>
<dbReference type="EMBL" id="NXGX01000002">
    <property type="protein sequence ID" value="PKR59805.1"/>
    <property type="molecule type" value="Genomic_DNA"/>
</dbReference>
<dbReference type="PANTHER" id="PTHR47708">
    <property type="match status" value="1"/>
</dbReference>
<dbReference type="PANTHER" id="PTHR47708:SF2">
    <property type="entry name" value="SI:CH73-132F6.5"/>
    <property type="match status" value="1"/>
</dbReference>
<dbReference type="Proteomes" id="UP000233332">
    <property type="component" value="Unassembled WGS sequence"/>
</dbReference>
<feature type="domain" description="AtuA-like ferredoxin-fold" evidence="1">
    <location>
        <begin position="1"/>
        <end position="99"/>
    </location>
</feature>
<comment type="caution">
    <text evidence="2">The sequence shown here is derived from an EMBL/GenBank/DDBJ whole genome shotgun (WGS) entry which is preliminary data.</text>
</comment>
<protein>
    <recommendedName>
        <fullName evidence="1">AtuA-like ferredoxin-fold domain-containing protein</fullName>
    </recommendedName>
</protein>
<evidence type="ECO:0000313" key="3">
    <source>
        <dbReference type="Proteomes" id="UP000233332"/>
    </source>
</evidence>
<dbReference type="AlphaFoldDB" id="A0A2N3LAF7"/>
<reference evidence="2 3" key="1">
    <citation type="submission" date="2017-09" db="EMBL/GenBank/DDBJ databases">
        <title>Biodiversity and function of Thalassospira species in the particle-attached aromatic-hydrocarbon-degrading consortia from the surface seawater of the China South Sea.</title>
        <authorList>
            <person name="Dong C."/>
            <person name="Lai Q."/>
            <person name="Shao Z."/>
        </authorList>
    </citation>
    <scope>NUCLEOTIDE SEQUENCE [LARGE SCALE GENOMIC DNA]</scope>
    <source>
        <strain evidence="2 3">139Z-12</strain>
    </source>
</reference>
<dbReference type="Pfam" id="PF23544">
    <property type="entry name" value="AtuA_ferredoxin"/>
    <property type="match status" value="1"/>
</dbReference>
<keyword evidence="3" id="KW-1185">Reference proteome</keyword>
<name>A0A2N3LAF7_9PROT</name>
<organism evidence="2 3">
    <name type="scientific">Thalassospira lohafexi</name>
    <dbReference type="NCBI Taxonomy" id="744227"/>
    <lineage>
        <taxon>Bacteria</taxon>
        <taxon>Pseudomonadati</taxon>
        <taxon>Pseudomonadota</taxon>
        <taxon>Alphaproteobacteria</taxon>
        <taxon>Rhodospirillales</taxon>
        <taxon>Thalassospiraceae</taxon>
        <taxon>Thalassospira</taxon>
    </lineage>
</organism>
<proteinExistence type="predicted"/>
<evidence type="ECO:0000313" key="2">
    <source>
        <dbReference type="EMBL" id="PKR59805.1"/>
    </source>
</evidence>
<evidence type="ECO:0000259" key="1">
    <source>
        <dbReference type="Pfam" id="PF23544"/>
    </source>
</evidence>
<dbReference type="InterPro" id="IPR056362">
    <property type="entry name" value="AtuA-like_ferredoxin_dom"/>
</dbReference>